<keyword evidence="2" id="KW-1185">Reference proteome</keyword>
<dbReference type="Proteomes" id="UP000830158">
    <property type="component" value="Chromosome"/>
</dbReference>
<reference evidence="1" key="1">
    <citation type="submission" date="2022-01" db="EMBL/GenBank/DDBJ databases">
        <title>PSI-footprinting approach for the identification of protein synthesis inhibitor producers.</title>
        <authorList>
            <person name="Handel F."/>
            <person name="Kulik A."/>
            <person name="Wex K.W."/>
            <person name="Berscheid A."/>
            <person name="Saur J.S."/>
            <person name="Winkler A."/>
            <person name="Wibberg D."/>
            <person name="Kalinowski J."/>
            <person name="Broetz-Oesterhelt H."/>
            <person name="Mast Y."/>
        </authorList>
    </citation>
    <scope>NUCLEOTIDE SEQUENCE</scope>
    <source>
        <strain evidence="1">KNN 49.3e</strain>
    </source>
</reference>
<name>A0ABY4NYU8_9PSEU</name>
<proteinExistence type="predicted"/>
<protein>
    <submittedName>
        <fullName evidence="1">Uncharacterized protein</fullName>
    </submittedName>
</protein>
<dbReference type="RefSeq" id="WP_162831228.1">
    <property type="nucleotide sequence ID" value="NZ_CP091196.1"/>
</dbReference>
<dbReference type="EMBL" id="CP091196">
    <property type="protein sequence ID" value="UQS25265.1"/>
    <property type="molecule type" value="Genomic_DNA"/>
</dbReference>
<evidence type="ECO:0000313" key="1">
    <source>
        <dbReference type="EMBL" id="UQS25265.1"/>
    </source>
</evidence>
<evidence type="ECO:0000313" key="2">
    <source>
        <dbReference type="Proteomes" id="UP000830158"/>
    </source>
</evidence>
<accession>A0ABY4NYU8</accession>
<organism evidence="1 2">
    <name type="scientific">Amycolatopsis thermalba</name>
    <dbReference type="NCBI Taxonomy" id="944492"/>
    <lineage>
        <taxon>Bacteria</taxon>
        <taxon>Bacillati</taxon>
        <taxon>Actinomycetota</taxon>
        <taxon>Actinomycetes</taxon>
        <taxon>Pseudonocardiales</taxon>
        <taxon>Pseudonocardiaceae</taxon>
        <taxon>Amycolatopsis</taxon>
    </lineage>
</organism>
<gene>
    <name evidence="1" type="ORF">L1857_21865</name>
</gene>
<sequence>MVPRTHVRQTVRDAARDLEGQIVAEALGEMLYRLAHYRLSRVTHVHI</sequence>